<reference evidence="1" key="1">
    <citation type="submission" date="2018-07" db="EMBL/GenBank/DDBJ databases">
        <title>Small IncQ1 and Col-like plasmids harbouring blaKPC-2 gene and a novel non-Tn4401 element (NTEKPC-IId) in Klebsiella pneumoniae Clonal Group 258.</title>
        <authorList>
            <person name="Cerdeira L.T."/>
            <person name="Lam M.M.C."/>
            <person name="Wyres K.L."/>
            <person name="Wick R.R."/>
            <person name="Judd L.M."/>
            <person name="Lopes R."/>
            <person name="Ribas R.M."/>
            <person name="Morais M.M."/>
            <person name="Holt K.E."/>
            <person name="Lincopan N."/>
        </authorList>
    </citation>
    <scope>NUCLEOTIDE SEQUENCE</scope>
    <source>
        <strain evidence="1">KPN535</strain>
        <plasmid evidence="1">pKPN535a</plasmid>
    </source>
</reference>
<geneLocation type="plasmid" evidence="1">
    <name>pKPN535a</name>
</geneLocation>
<organism evidence="1">
    <name type="scientific">Klebsiella pneumoniae</name>
    <dbReference type="NCBI Taxonomy" id="573"/>
    <lineage>
        <taxon>Bacteria</taxon>
        <taxon>Pseudomonadati</taxon>
        <taxon>Pseudomonadota</taxon>
        <taxon>Gammaproteobacteria</taxon>
        <taxon>Enterobacterales</taxon>
        <taxon>Enterobacteriaceae</taxon>
        <taxon>Klebsiella/Raoultella group</taxon>
        <taxon>Klebsiella</taxon>
        <taxon>Klebsiella pneumoniae complex</taxon>
    </lineage>
</organism>
<sequence length="58" mass="6234">MRSFMVLLFPLISVTIAGVLAFRGIDGWGWFLLAAVLCAGADTVQKHVSTNKKEPAGE</sequence>
<gene>
    <name evidence="1" type="ORF">pKPN535a_016</name>
</gene>
<dbReference type="AlphaFoldDB" id="A0A3G1SSE5"/>
<keyword evidence="1" id="KW-0614">Plasmid</keyword>
<evidence type="ECO:0000313" key="1">
    <source>
        <dbReference type="EMBL" id="AXQ86083.1"/>
    </source>
</evidence>
<proteinExistence type="predicted"/>
<protein>
    <submittedName>
        <fullName evidence="1">Uncharacterized protein</fullName>
    </submittedName>
</protein>
<dbReference type="EMBL" id="MH595533">
    <property type="protein sequence ID" value="AXQ86083.1"/>
    <property type="molecule type" value="Genomic_DNA"/>
</dbReference>
<accession>A0A3G1SSE5</accession>
<name>A0A3G1SSE5_KLEPN</name>